<accession>A0ABN9W9N4</accession>
<feature type="non-terminal residue" evidence="2">
    <location>
        <position position="1"/>
    </location>
</feature>
<gene>
    <name evidence="2" type="ORF">PCOR1329_LOCUS64938</name>
</gene>
<feature type="region of interest" description="Disordered" evidence="1">
    <location>
        <begin position="47"/>
        <end position="111"/>
    </location>
</feature>
<feature type="region of interest" description="Disordered" evidence="1">
    <location>
        <begin position="142"/>
        <end position="172"/>
    </location>
</feature>
<feature type="compositionally biased region" description="Basic residues" evidence="1">
    <location>
        <begin position="1"/>
        <end position="23"/>
    </location>
</feature>
<feature type="compositionally biased region" description="Low complexity" evidence="1">
    <location>
        <begin position="206"/>
        <end position="238"/>
    </location>
</feature>
<reference evidence="2" key="1">
    <citation type="submission" date="2023-10" db="EMBL/GenBank/DDBJ databases">
        <authorList>
            <person name="Chen Y."/>
            <person name="Shah S."/>
            <person name="Dougan E. K."/>
            <person name="Thang M."/>
            <person name="Chan C."/>
        </authorList>
    </citation>
    <scope>NUCLEOTIDE SEQUENCE [LARGE SCALE GENOMIC DNA]</scope>
</reference>
<feature type="region of interest" description="Disordered" evidence="1">
    <location>
        <begin position="205"/>
        <end position="262"/>
    </location>
</feature>
<feature type="non-terminal residue" evidence="2">
    <location>
        <position position="262"/>
    </location>
</feature>
<organism evidence="2 3">
    <name type="scientific">Prorocentrum cordatum</name>
    <dbReference type="NCBI Taxonomy" id="2364126"/>
    <lineage>
        <taxon>Eukaryota</taxon>
        <taxon>Sar</taxon>
        <taxon>Alveolata</taxon>
        <taxon>Dinophyceae</taxon>
        <taxon>Prorocentrales</taxon>
        <taxon>Prorocentraceae</taxon>
        <taxon>Prorocentrum</taxon>
    </lineage>
</organism>
<dbReference type="Proteomes" id="UP001189429">
    <property type="component" value="Unassembled WGS sequence"/>
</dbReference>
<comment type="caution">
    <text evidence="2">The sequence shown here is derived from an EMBL/GenBank/DDBJ whole genome shotgun (WGS) entry which is preliminary data.</text>
</comment>
<feature type="compositionally biased region" description="Low complexity" evidence="1">
    <location>
        <begin position="90"/>
        <end position="111"/>
    </location>
</feature>
<protein>
    <submittedName>
        <fullName evidence="2">Uncharacterized protein</fullName>
    </submittedName>
</protein>
<feature type="compositionally biased region" description="Basic residues" evidence="1">
    <location>
        <begin position="56"/>
        <end position="70"/>
    </location>
</feature>
<evidence type="ECO:0000313" key="3">
    <source>
        <dbReference type="Proteomes" id="UP001189429"/>
    </source>
</evidence>
<name>A0ABN9W9N4_9DINO</name>
<feature type="region of interest" description="Disordered" evidence="1">
    <location>
        <begin position="1"/>
        <end position="29"/>
    </location>
</feature>
<dbReference type="EMBL" id="CAUYUJ010018293">
    <property type="protein sequence ID" value="CAK0882407.1"/>
    <property type="molecule type" value="Genomic_DNA"/>
</dbReference>
<keyword evidence="3" id="KW-1185">Reference proteome</keyword>
<sequence length="262" mass="28661">CDATWRRRRSQATRRRSPRRSLRRGQPERHHLRRRCGRWCRRRGRNLTPSSWPPARRPRAPARRSPRRGPRWCPRWRSTSTWGRRPRPGRAPGTQRPAAPRGLACRCSPRRTSSARARSGWARFRRSTGPLASRATFHGRWRRRGRPRGVPGLWTGRSDAFPRAGPARPGGGRGASCLWPPLLRGAPRGAGALGLLLLSPPERTSPLLATSGGPAAAGAPLRGQRARQPLARRGPVGSVAGGAGSAPARRPPPGLAQGPGSL</sequence>
<evidence type="ECO:0000313" key="2">
    <source>
        <dbReference type="EMBL" id="CAK0882407.1"/>
    </source>
</evidence>
<proteinExistence type="predicted"/>
<evidence type="ECO:0000256" key="1">
    <source>
        <dbReference type="SAM" id="MobiDB-lite"/>
    </source>
</evidence>